<dbReference type="EMBL" id="WHPN01000404">
    <property type="protein sequence ID" value="KAF4405745.1"/>
    <property type="molecule type" value="Genomic_DNA"/>
</dbReference>
<evidence type="ECO:0000313" key="1">
    <source>
        <dbReference type="EMBL" id="KAF4405745.1"/>
    </source>
</evidence>
<proteinExistence type="predicted"/>
<sequence length="258" mass="28351">MRTSALPPLDLHAHIDSSVPADDLAGLGAVIFAATRSLTEATEAVQRHDDRIIWGVGAHPGLARSHTAFDPDAFTQLIAHTPLVSEIGLDGKSRVPLDRQQTTFRSVLGVLERTPRIASIHSYGACEQVLDELERAPAPGMVLHWWLGDPEQTARAVRLGCYFSVNVSAARKTALLQTIPLDRVLTETDHPFGDRSSAQPLPGNVADVEQTLARHHRTTPRDIRQTVWHNLAALVRDTRCAAHFSRRVRSHLASLPPR</sequence>
<keyword evidence="2" id="KW-1185">Reference proteome</keyword>
<dbReference type="Gene3D" id="3.20.20.140">
    <property type="entry name" value="Metal-dependent hydrolases"/>
    <property type="match status" value="1"/>
</dbReference>
<dbReference type="Proteomes" id="UP000621266">
    <property type="component" value="Unassembled WGS sequence"/>
</dbReference>
<protein>
    <submittedName>
        <fullName evidence="1">TatD family hydrolase</fullName>
    </submittedName>
</protein>
<evidence type="ECO:0000313" key="2">
    <source>
        <dbReference type="Proteomes" id="UP000621266"/>
    </source>
</evidence>
<dbReference type="SUPFAM" id="SSF51556">
    <property type="entry name" value="Metallo-dependent hydrolases"/>
    <property type="match status" value="1"/>
</dbReference>
<gene>
    <name evidence="1" type="ORF">GCU69_28575</name>
</gene>
<dbReference type="InterPro" id="IPR001130">
    <property type="entry name" value="TatD-like"/>
</dbReference>
<dbReference type="InterPro" id="IPR032466">
    <property type="entry name" value="Metal_Hydrolase"/>
</dbReference>
<organism evidence="1 2">
    <name type="scientific">Streptomyces lycii</name>
    <dbReference type="NCBI Taxonomy" id="2654337"/>
    <lineage>
        <taxon>Bacteria</taxon>
        <taxon>Bacillati</taxon>
        <taxon>Actinomycetota</taxon>
        <taxon>Actinomycetes</taxon>
        <taxon>Kitasatosporales</taxon>
        <taxon>Streptomycetaceae</taxon>
        <taxon>Streptomyces</taxon>
    </lineage>
</organism>
<accession>A0ABQ7FAX8</accession>
<dbReference type="GO" id="GO:0016787">
    <property type="term" value="F:hydrolase activity"/>
    <property type="evidence" value="ECO:0007669"/>
    <property type="project" value="UniProtKB-KW"/>
</dbReference>
<keyword evidence="1" id="KW-0378">Hydrolase</keyword>
<dbReference type="PANTHER" id="PTHR46124:SF2">
    <property type="entry name" value="D-AMINOACYL-TRNA DEACYLASE"/>
    <property type="match status" value="1"/>
</dbReference>
<dbReference type="RefSeq" id="WP_156207579.1">
    <property type="nucleotide sequence ID" value="NZ_WHPN01000404.1"/>
</dbReference>
<reference evidence="1 2" key="1">
    <citation type="submission" date="2019-10" db="EMBL/GenBank/DDBJ databases">
        <title>Streptomyces tenebrisbrunneis sp.nov., an endogenous actinomycete isolated from of Lycium ruthenicum.</title>
        <authorList>
            <person name="Ma L."/>
        </authorList>
    </citation>
    <scope>NUCLEOTIDE SEQUENCE [LARGE SCALE GENOMIC DNA]</scope>
    <source>
        <strain evidence="1 2">TRM 66187</strain>
    </source>
</reference>
<dbReference type="PANTHER" id="PTHR46124">
    <property type="entry name" value="D-AMINOACYL-TRNA DEACYLASE"/>
    <property type="match status" value="1"/>
</dbReference>
<dbReference type="Pfam" id="PF01026">
    <property type="entry name" value="TatD_DNase"/>
    <property type="match status" value="1"/>
</dbReference>
<comment type="caution">
    <text evidence="1">The sequence shown here is derived from an EMBL/GenBank/DDBJ whole genome shotgun (WGS) entry which is preliminary data.</text>
</comment>
<name>A0ABQ7FAX8_9ACTN</name>